<dbReference type="Gene3D" id="3.40.1620.10">
    <property type="entry name" value="YefM-like domain"/>
    <property type="match status" value="1"/>
</dbReference>
<dbReference type="EMBL" id="CP036291">
    <property type="protein sequence ID" value="QDU90977.1"/>
    <property type="molecule type" value="Genomic_DNA"/>
</dbReference>
<name>A0A518DHM1_9BACT</name>
<comment type="similarity">
    <text evidence="1 2">Belongs to the phD/YefM antitoxin family.</text>
</comment>
<protein>
    <recommendedName>
        <fullName evidence="2">Antitoxin</fullName>
    </recommendedName>
</protein>
<sequence length="80" mass="9092">MEWKLAEAKNKLSELVTRATSEGPQTIRRNGVGVIVVAEETYLELTGQRPSFKQWLLEGPRIDDLELPSRDPSPMREVDL</sequence>
<evidence type="ECO:0000256" key="1">
    <source>
        <dbReference type="ARBA" id="ARBA00009981"/>
    </source>
</evidence>
<dbReference type="KEGG" id="pnd:Pla175_43920"/>
<dbReference type="Proteomes" id="UP000317429">
    <property type="component" value="Chromosome"/>
</dbReference>
<gene>
    <name evidence="3" type="ORF">Pla175_43920</name>
</gene>
<dbReference type="OrthoDB" id="361281at2"/>
<comment type="function">
    <text evidence="2">Antitoxin component of a type II toxin-antitoxin (TA) system.</text>
</comment>
<dbReference type="NCBIfam" id="TIGR01552">
    <property type="entry name" value="phd_fam"/>
    <property type="match status" value="1"/>
</dbReference>
<keyword evidence="4" id="KW-1185">Reference proteome</keyword>
<dbReference type="InterPro" id="IPR006442">
    <property type="entry name" value="Antitoxin_Phd/YefM"/>
</dbReference>
<evidence type="ECO:0000313" key="4">
    <source>
        <dbReference type="Proteomes" id="UP000317429"/>
    </source>
</evidence>
<dbReference type="SUPFAM" id="SSF143120">
    <property type="entry name" value="YefM-like"/>
    <property type="match status" value="1"/>
</dbReference>
<accession>A0A518DHM1</accession>
<dbReference type="RefSeq" id="WP_145290532.1">
    <property type="nucleotide sequence ID" value="NZ_CP036291.1"/>
</dbReference>
<proteinExistence type="inferred from homology"/>
<dbReference type="InterPro" id="IPR036165">
    <property type="entry name" value="YefM-like_sf"/>
</dbReference>
<dbReference type="Pfam" id="PF02604">
    <property type="entry name" value="PhdYeFM_antitox"/>
    <property type="match status" value="1"/>
</dbReference>
<evidence type="ECO:0000256" key="2">
    <source>
        <dbReference type="RuleBase" id="RU362080"/>
    </source>
</evidence>
<dbReference type="AlphaFoldDB" id="A0A518DHM1"/>
<evidence type="ECO:0000313" key="3">
    <source>
        <dbReference type="EMBL" id="QDU90977.1"/>
    </source>
</evidence>
<organism evidence="3 4">
    <name type="scientific">Pirellulimonas nuda</name>
    <dbReference type="NCBI Taxonomy" id="2528009"/>
    <lineage>
        <taxon>Bacteria</taxon>
        <taxon>Pseudomonadati</taxon>
        <taxon>Planctomycetota</taxon>
        <taxon>Planctomycetia</taxon>
        <taxon>Pirellulales</taxon>
        <taxon>Lacipirellulaceae</taxon>
        <taxon>Pirellulimonas</taxon>
    </lineage>
</organism>
<reference evidence="3 4" key="1">
    <citation type="submission" date="2019-02" db="EMBL/GenBank/DDBJ databases">
        <title>Deep-cultivation of Planctomycetes and their phenomic and genomic characterization uncovers novel biology.</title>
        <authorList>
            <person name="Wiegand S."/>
            <person name="Jogler M."/>
            <person name="Boedeker C."/>
            <person name="Pinto D."/>
            <person name="Vollmers J."/>
            <person name="Rivas-Marin E."/>
            <person name="Kohn T."/>
            <person name="Peeters S.H."/>
            <person name="Heuer A."/>
            <person name="Rast P."/>
            <person name="Oberbeckmann S."/>
            <person name="Bunk B."/>
            <person name="Jeske O."/>
            <person name="Meyerdierks A."/>
            <person name="Storesund J.E."/>
            <person name="Kallscheuer N."/>
            <person name="Luecker S."/>
            <person name="Lage O.M."/>
            <person name="Pohl T."/>
            <person name="Merkel B.J."/>
            <person name="Hornburger P."/>
            <person name="Mueller R.-W."/>
            <person name="Bruemmer F."/>
            <person name="Labrenz M."/>
            <person name="Spormann A.M."/>
            <person name="Op den Camp H."/>
            <person name="Overmann J."/>
            <person name="Amann R."/>
            <person name="Jetten M.S.M."/>
            <person name="Mascher T."/>
            <person name="Medema M.H."/>
            <person name="Devos D.P."/>
            <person name="Kaster A.-K."/>
            <person name="Ovreas L."/>
            <person name="Rohde M."/>
            <person name="Galperin M.Y."/>
            <person name="Jogler C."/>
        </authorList>
    </citation>
    <scope>NUCLEOTIDE SEQUENCE [LARGE SCALE GENOMIC DNA]</scope>
    <source>
        <strain evidence="3 4">Pla175</strain>
    </source>
</reference>